<evidence type="ECO:0000256" key="1">
    <source>
        <dbReference type="SAM" id="MobiDB-lite"/>
    </source>
</evidence>
<feature type="region of interest" description="Disordered" evidence="1">
    <location>
        <begin position="30"/>
        <end position="60"/>
    </location>
</feature>
<comment type="caution">
    <text evidence="2">The sequence shown here is derived from an EMBL/GenBank/DDBJ whole genome shotgun (WGS) entry which is preliminary data.</text>
</comment>
<feature type="compositionally biased region" description="Low complexity" evidence="1">
    <location>
        <begin position="261"/>
        <end position="279"/>
    </location>
</feature>
<dbReference type="EMBL" id="JAPFFF010000009">
    <property type="protein sequence ID" value="KAK8882071.1"/>
    <property type="molecule type" value="Genomic_DNA"/>
</dbReference>
<dbReference type="Proteomes" id="UP001470230">
    <property type="component" value="Unassembled WGS sequence"/>
</dbReference>
<evidence type="ECO:0000313" key="3">
    <source>
        <dbReference type="Proteomes" id="UP001470230"/>
    </source>
</evidence>
<sequence length="279" mass="31427">MSNFKAKLAFFQNATLQQQQIRQTPFHQTPFHQTQIQQHQQFSSTRQTQKASNDASNLPYMQKVNPTTPISSSTDSQFHSCAPKPAIVVPKMAPNSNFKSKLAFFNQQPAPLAHLHPHQNDVHSQKNDCLSAYNRENNIQSSFTNNDYCNTEKNNLQSSISSTNNENIPQPVNTEYKTQQLQQPAKSFKDKLAMLSNIQQPMGVYDYKKKFSNNQQKVAGTSIQNFTESSTQNFPDTSSQFQTQSPLPSLAAGRARRTTRRPPSLDQSDTQQSSLPPSS</sequence>
<protein>
    <submittedName>
        <fullName evidence="2">Uncharacterized protein</fullName>
    </submittedName>
</protein>
<keyword evidence="3" id="KW-1185">Reference proteome</keyword>
<gene>
    <name evidence="2" type="ORF">M9Y10_044711</name>
</gene>
<reference evidence="2 3" key="1">
    <citation type="submission" date="2024-04" db="EMBL/GenBank/DDBJ databases">
        <title>Tritrichomonas musculus Genome.</title>
        <authorList>
            <person name="Alves-Ferreira E."/>
            <person name="Grigg M."/>
            <person name="Lorenzi H."/>
            <person name="Galac M."/>
        </authorList>
    </citation>
    <scope>NUCLEOTIDE SEQUENCE [LARGE SCALE GENOMIC DNA]</scope>
    <source>
        <strain evidence="2 3">EAF2021</strain>
    </source>
</reference>
<evidence type="ECO:0000313" key="2">
    <source>
        <dbReference type="EMBL" id="KAK8882071.1"/>
    </source>
</evidence>
<proteinExistence type="predicted"/>
<feature type="compositionally biased region" description="Low complexity" evidence="1">
    <location>
        <begin position="30"/>
        <end position="49"/>
    </location>
</feature>
<name>A0ABR2JT57_9EUKA</name>
<feature type="compositionally biased region" description="Polar residues" evidence="1">
    <location>
        <begin position="228"/>
        <end position="247"/>
    </location>
</feature>
<accession>A0ABR2JT57</accession>
<feature type="region of interest" description="Disordered" evidence="1">
    <location>
        <begin position="228"/>
        <end position="279"/>
    </location>
</feature>
<organism evidence="2 3">
    <name type="scientific">Tritrichomonas musculus</name>
    <dbReference type="NCBI Taxonomy" id="1915356"/>
    <lineage>
        <taxon>Eukaryota</taxon>
        <taxon>Metamonada</taxon>
        <taxon>Parabasalia</taxon>
        <taxon>Tritrichomonadida</taxon>
        <taxon>Tritrichomonadidae</taxon>
        <taxon>Tritrichomonas</taxon>
    </lineage>
</organism>